<feature type="transmembrane region" description="Helical" evidence="6">
    <location>
        <begin position="351"/>
        <end position="372"/>
    </location>
</feature>
<organism evidence="8 9">
    <name type="scientific">Vibrio algarum</name>
    <dbReference type="NCBI Taxonomy" id="3020714"/>
    <lineage>
        <taxon>Bacteria</taxon>
        <taxon>Pseudomonadati</taxon>
        <taxon>Pseudomonadota</taxon>
        <taxon>Gammaproteobacteria</taxon>
        <taxon>Vibrionales</taxon>
        <taxon>Vibrionaceae</taxon>
        <taxon>Vibrio</taxon>
    </lineage>
</organism>
<evidence type="ECO:0000256" key="2">
    <source>
        <dbReference type="ARBA" id="ARBA00022475"/>
    </source>
</evidence>
<dbReference type="Pfam" id="PF12698">
    <property type="entry name" value="ABC2_membrane_3"/>
    <property type="match status" value="1"/>
</dbReference>
<gene>
    <name evidence="8" type="ORF">PGX00_09180</name>
</gene>
<dbReference type="InterPro" id="IPR013525">
    <property type="entry name" value="ABC2_TM"/>
</dbReference>
<protein>
    <submittedName>
        <fullName evidence="8">ABC transporter permease</fullName>
    </submittedName>
</protein>
<feature type="transmembrane region" description="Helical" evidence="6">
    <location>
        <begin position="18"/>
        <end position="38"/>
    </location>
</feature>
<feature type="transmembrane region" description="Helical" evidence="6">
    <location>
        <begin position="293"/>
        <end position="314"/>
    </location>
</feature>
<evidence type="ECO:0000256" key="3">
    <source>
        <dbReference type="ARBA" id="ARBA00022692"/>
    </source>
</evidence>
<keyword evidence="2" id="KW-1003">Cell membrane</keyword>
<reference evidence="8 9" key="1">
    <citation type="submission" date="2023-01" db="EMBL/GenBank/DDBJ databases">
        <title>Vibrio sp. KJ40-1 sp.nov, isolated from marine algae.</title>
        <authorList>
            <person name="Butt M."/>
            <person name="Kim J.M.J."/>
            <person name="Jeon C.O.C."/>
        </authorList>
    </citation>
    <scope>NUCLEOTIDE SEQUENCE [LARGE SCALE GENOMIC DNA]</scope>
    <source>
        <strain evidence="8 9">KJ40-1</strain>
    </source>
</reference>
<keyword evidence="9" id="KW-1185">Reference proteome</keyword>
<keyword evidence="3 6" id="KW-0812">Transmembrane</keyword>
<proteinExistence type="predicted"/>
<feature type="transmembrane region" description="Helical" evidence="6">
    <location>
        <begin position="264"/>
        <end position="286"/>
    </location>
</feature>
<dbReference type="Proteomes" id="UP001210678">
    <property type="component" value="Unassembled WGS sequence"/>
</dbReference>
<name>A0ABT4YQI2_9VIBR</name>
<keyword evidence="4 6" id="KW-1133">Transmembrane helix</keyword>
<evidence type="ECO:0000259" key="7">
    <source>
        <dbReference type="Pfam" id="PF12698"/>
    </source>
</evidence>
<evidence type="ECO:0000313" key="9">
    <source>
        <dbReference type="Proteomes" id="UP001210678"/>
    </source>
</evidence>
<feature type="transmembrane region" description="Helical" evidence="6">
    <location>
        <begin position="182"/>
        <end position="207"/>
    </location>
</feature>
<feature type="domain" description="ABC-2 type transporter transmembrane" evidence="7">
    <location>
        <begin position="17"/>
        <end position="357"/>
    </location>
</feature>
<comment type="caution">
    <text evidence="8">The sequence shown here is derived from an EMBL/GenBank/DDBJ whole genome shotgun (WGS) entry which is preliminary data.</text>
</comment>
<evidence type="ECO:0000256" key="4">
    <source>
        <dbReference type="ARBA" id="ARBA00022989"/>
    </source>
</evidence>
<keyword evidence="5 6" id="KW-0472">Membrane</keyword>
<sequence length="383" mass="42460">MHTEMPISQWSVLRKDKWLLSCITWIPILLAMSTWWIFSANVATNINFGVVDLENSTLSRELIRNIDSTATLKVSGGYQSAIEAKNALINGDIYGYAIIPTHYSRDIYLNNPPQITVFYNSQYILVGRLINAAIAQAHGTFDAKLGIVKQLAKGNNSLASAAGRTVTIQNQITPLFNRNTNYAQFLVSAIVPALWQIIIIVATILALAANHRVYGLKRMLGDKPLRQILTICGFYIPFFALLGFGFLSWFYVGFEWPMIGSLVPILYAQLLTIFACIIMGAFFFFLTLDPARAMSFAGAFTAPSFAFMGVTFPATDMSIIASTWRSLLPISHYIEAQISQVSYGVTSFETISAISTSMAGYLLPLILIYPLCKKHLGQLEKNS</sequence>
<dbReference type="PANTHER" id="PTHR30294">
    <property type="entry name" value="MEMBRANE COMPONENT OF ABC TRANSPORTER YHHJ-RELATED"/>
    <property type="match status" value="1"/>
</dbReference>
<dbReference type="EMBL" id="JAQLOI010000001">
    <property type="protein sequence ID" value="MDB1123815.1"/>
    <property type="molecule type" value="Genomic_DNA"/>
</dbReference>
<dbReference type="Gene3D" id="3.40.1710.10">
    <property type="entry name" value="abc type-2 transporter like domain"/>
    <property type="match status" value="1"/>
</dbReference>
<feature type="transmembrane region" description="Helical" evidence="6">
    <location>
        <begin position="228"/>
        <end position="252"/>
    </location>
</feature>
<dbReference type="PANTHER" id="PTHR30294:SF47">
    <property type="entry name" value="INNER MEMBRANE TRANSPORT PERMEASE YHHJ"/>
    <property type="match status" value="1"/>
</dbReference>
<evidence type="ECO:0000256" key="5">
    <source>
        <dbReference type="ARBA" id="ARBA00023136"/>
    </source>
</evidence>
<accession>A0ABT4YQI2</accession>
<evidence type="ECO:0000313" key="8">
    <source>
        <dbReference type="EMBL" id="MDB1123815.1"/>
    </source>
</evidence>
<dbReference type="InterPro" id="IPR051449">
    <property type="entry name" value="ABC-2_transporter_component"/>
</dbReference>
<evidence type="ECO:0000256" key="1">
    <source>
        <dbReference type="ARBA" id="ARBA00004651"/>
    </source>
</evidence>
<evidence type="ECO:0000256" key="6">
    <source>
        <dbReference type="SAM" id="Phobius"/>
    </source>
</evidence>
<comment type="subcellular location">
    <subcellularLocation>
        <location evidence="1">Cell membrane</location>
        <topology evidence="1">Multi-pass membrane protein</topology>
    </subcellularLocation>
</comment>
<dbReference type="RefSeq" id="WP_272135487.1">
    <property type="nucleotide sequence ID" value="NZ_JAQLOI010000001.1"/>
</dbReference>